<evidence type="ECO:0000313" key="4">
    <source>
        <dbReference type="Proteomes" id="UP001223390"/>
    </source>
</evidence>
<name>A0ABT7H0A8_9ACTN</name>
<evidence type="ECO:0000256" key="2">
    <source>
        <dbReference type="SAM" id="Phobius"/>
    </source>
</evidence>
<dbReference type="EMBL" id="JASITI010000042">
    <property type="protein sequence ID" value="MDK9499322.1"/>
    <property type="molecule type" value="Genomic_DNA"/>
</dbReference>
<organism evidence="3 4">
    <name type="scientific">Streptomyces katrae</name>
    <dbReference type="NCBI Taxonomy" id="68223"/>
    <lineage>
        <taxon>Bacteria</taxon>
        <taxon>Bacillati</taxon>
        <taxon>Actinomycetota</taxon>
        <taxon>Actinomycetes</taxon>
        <taxon>Kitasatosporales</taxon>
        <taxon>Streptomycetaceae</taxon>
        <taxon>Streptomyces</taxon>
    </lineage>
</organism>
<reference evidence="3 4" key="1">
    <citation type="submission" date="2023-05" db="EMBL/GenBank/DDBJ databases">
        <title>Sequencing and Assembly of Streptomyces sp. NP73.</title>
        <authorList>
            <person name="Konwar A.N."/>
            <person name="Saikia K."/>
            <person name="Thakur D."/>
        </authorList>
    </citation>
    <scope>NUCLEOTIDE SEQUENCE [LARGE SCALE GENOMIC DNA]</scope>
    <source>
        <strain evidence="3 4">NP73</strain>
    </source>
</reference>
<evidence type="ECO:0000313" key="3">
    <source>
        <dbReference type="EMBL" id="MDK9499322.1"/>
    </source>
</evidence>
<keyword evidence="2" id="KW-0472">Membrane</keyword>
<feature type="transmembrane region" description="Helical" evidence="2">
    <location>
        <begin position="20"/>
        <end position="38"/>
    </location>
</feature>
<keyword evidence="2" id="KW-1133">Transmembrane helix</keyword>
<comment type="caution">
    <text evidence="3">The sequence shown here is derived from an EMBL/GenBank/DDBJ whole genome shotgun (WGS) entry which is preliminary data.</text>
</comment>
<feature type="region of interest" description="Disordered" evidence="1">
    <location>
        <begin position="64"/>
        <end position="86"/>
    </location>
</feature>
<gene>
    <name evidence="3" type="ORF">QEZ40_004742</name>
</gene>
<protein>
    <submittedName>
        <fullName evidence="3">Uncharacterized protein</fullName>
    </submittedName>
</protein>
<accession>A0ABT7H0A8</accession>
<proteinExistence type="predicted"/>
<keyword evidence="4" id="KW-1185">Reference proteome</keyword>
<keyword evidence="2" id="KW-0812">Transmembrane</keyword>
<evidence type="ECO:0000256" key="1">
    <source>
        <dbReference type="SAM" id="MobiDB-lite"/>
    </source>
</evidence>
<sequence length="86" mass="9029">MIATGLAVVAPAMDIAGTRRMLLLLPTPLMILGAAFTAPHEKPGARRLWGVLALPLGPAGRPPFTRSPLTAHRPPVAAPTLEAIRH</sequence>
<dbReference type="Proteomes" id="UP001223390">
    <property type="component" value="Unassembled WGS sequence"/>
</dbReference>
<dbReference type="RefSeq" id="WP_285345231.1">
    <property type="nucleotide sequence ID" value="NZ_JASITI010000042.1"/>
</dbReference>